<dbReference type="RefSeq" id="WP_131960049.1">
    <property type="nucleotide sequence ID" value="NZ_SMFL01000007.1"/>
</dbReference>
<keyword evidence="6" id="KW-0732">Signal</keyword>
<feature type="signal peptide" evidence="6">
    <location>
        <begin position="1"/>
        <end position="22"/>
    </location>
</feature>
<proteinExistence type="predicted"/>
<evidence type="ECO:0000256" key="4">
    <source>
        <dbReference type="PROSITE-ProRule" id="PRU00473"/>
    </source>
</evidence>
<dbReference type="InterPro" id="IPR050330">
    <property type="entry name" value="Bact_OuterMem_StrucFunc"/>
</dbReference>
<dbReference type="InterPro" id="IPR036737">
    <property type="entry name" value="OmpA-like_sf"/>
</dbReference>
<dbReference type="PANTHER" id="PTHR30329">
    <property type="entry name" value="STATOR ELEMENT OF FLAGELLAR MOTOR COMPLEX"/>
    <property type="match status" value="1"/>
</dbReference>
<protein>
    <submittedName>
        <fullName evidence="8">OmpA family protein</fullName>
    </submittedName>
</protein>
<evidence type="ECO:0000256" key="2">
    <source>
        <dbReference type="ARBA" id="ARBA00023136"/>
    </source>
</evidence>
<keyword evidence="2 4" id="KW-0472">Membrane</keyword>
<keyword evidence="3" id="KW-0998">Cell outer membrane</keyword>
<evidence type="ECO:0000256" key="5">
    <source>
        <dbReference type="SAM" id="MobiDB-lite"/>
    </source>
</evidence>
<evidence type="ECO:0000259" key="7">
    <source>
        <dbReference type="PROSITE" id="PS51123"/>
    </source>
</evidence>
<comment type="caution">
    <text evidence="8">The sequence shown here is derived from an EMBL/GenBank/DDBJ whole genome shotgun (WGS) entry which is preliminary data.</text>
</comment>
<comment type="subcellular location">
    <subcellularLocation>
        <location evidence="1">Cell outer membrane</location>
    </subcellularLocation>
</comment>
<gene>
    <name evidence="8" type="ORF">E0F88_20010</name>
</gene>
<feature type="compositionally biased region" description="Low complexity" evidence="5">
    <location>
        <begin position="87"/>
        <end position="99"/>
    </location>
</feature>
<dbReference type="Pfam" id="PF00691">
    <property type="entry name" value="OmpA"/>
    <property type="match status" value="1"/>
</dbReference>
<dbReference type="InterPro" id="IPR006665">
    <property type="entry name" value="OmpA-like"/>
</dbReference>
<evidence type="ECO:0000313" key="9">
    <source>
        <dbReference type="Proteomes" id="UP000294850"/>
    </source>
</evidence>
<organism evidence="8 9">
    <name type="scientific">Dyadobacter psychrotolerans</name>
    <dbReference type="NCBI Taxonomy" id="2541721"/>
    <lineage>
        <taxon>Bacteria</taxon>
        <taxon>Pseudomonadati</taxon>
        <taxon>Bacteroidota</taxon>
        <taxon>Cytophagia</taxon>
        <taxon>Cytophagales</taxon>
        <taxon>Spirosomataceae</taxon>
        <taxon>Dyadobacter</taxon>
    </lineage>
</organism>
<evidence type="ECO:0000256" key="3">
    <source>
        <dbReference type="ARBA" id="ARBA00023237"/>
    </source>
</evidence>
<name>A0A4V2Z3N8_9BACT</name>
<dbReference type="PRINTS" id="PR01021">
    <property type="entry name" value="OMPADOMAIN"/>
</dbReference>
<accession>A0A4V2Z3N8</accession>
<feature type="compositionally biased region" description="Basic and acidic residues" evidence="5">
    <location>
        <begin position="70"/>
        <end position="81"/>
    </location>
</feature>
<keyword evidence="9" id="KW-1185">Reference proteome</keyword>
<feature type="region of interest" description="Disordered" evidence="5">
    <location>
        <begin position="60"/>
        <end position="115"/>
    </location>
</feature>
<dbReference type="PANTHER" id="PTHR30329:SF21">
    <property type="entry name" value="LIPOPROTEIN YIAD-RELATED"/>
    <property type="match status" value="1"/>
</dbReference>
<reference evidence="8 9" key="1">
    <citation type="submission" date="2019-03" db="EMBL/GenBank/DDBJ databases">
        <title>Dyadobacter AR-3-6 sp. nov., isolated from arctic soil.</title>
        <authorList>
            <person name="Chaudhary D.K."/>
        </authorList>
    </citation>
    <scope>NUCLEOTIDE SEQUENCE [LARGE SCALE GENOMIC DNA]</scope>
    <source>
        <strain evidence="8 9">AR-3-6</strain>
    </source>
</reference>
<dbReference type="AlphaFoldDB" id="A0A4V2Z3N8"/>
<sequence>MSKNKKTALLAFVIFSSCASYAQIRINDPGRVVERQAENRANRKVDQAVDKGFDKVEEGIGNLFKKKEKKPKEETAGKTQKESQPVESSNENNTSQTNSVDPTNEESTGGKTGKPSLKSYSKFDFIPGEKIVAVEDFSQDAVGDFPSKWNTNSSGEIVTIEGTEGKWLLLGPSGVFYPEFVSKLPENFTFEFNLATTSGFSYYSGFLRTIFAQVTNAGKDFVSWQWYDGNKFKGLEVGLHPKDAGGVQGMSAFNVFAETPGQSMMKNEKSFPAFHVPEHNVVKVSIWRQKTRLRLYVDDYKVWDLPRAFNPETSYNFIGFSTHTYHDEADKYFVSNLRLAVGAPDTRSKLITEGKFSTTGILFDVNSANIKPESYGVLKEIASVLTENAAVRVQIIGHTDADGDDAANLTLSKKRSESVKEALFKDFGIVKTRLETDGKGEGVPAAPNTTAEGKASNRRVEFVKI</sequence>
<dbReference type="InterPro" id="IPR006664">
    <property type="entry name" value="OMP_bac"/>
</dbReference>
<dbReference type="CDD" id="cd07185">
    <property type="entry name" value="OmpA_C-like"/>
    <property type="match status" value="1"/>
</dbReference>
<dbReference type="GO" id="GO:0009279">
    <property type="term" value="C:cell outer membrane"/>
    <property type="evidence" value="ECO:0007669"/>
    <property type="project" value="UniProtKB-SubCell"/>
</dbReference>
<evidence type="ECO:0000256" key="1">
    <source>
        <dbReference type="ARBA" id="ARBA00004442"/>
    </source>
</evidence>
<dbReference type="OrthoDB" id="9800869at2"/>
<dbReference type="Gene3D" id="3.30.1330.60">
    <property type="entry name" value="OmpA-like domain"/>
    <property type="match status" value="1"/>
</dbReference>
<evidence type="ECO:0000313" key="8">
    <source>
        <dbReference type="EMBL" id="TDE13328.1"/>
    </source>
</evidence>
<evidence type="ECO:0000256" key="6">
    <source>
        <dbReference type="SAM" id="SignalP"/>
    </source>
</evidence>
<feature type="chain" id="PRO_5021028843" evidence="6">
    <location>
        <begin position="23"/>
        <end position="465"/>
    </location>
</feature>
<feature type="compositionally biased region" description="Polar residues" evidence="5">
    <location>
        <begin position="100"/>
        <end position="109"/>
    </location>
</feature>
<dbReference type="Proteomes" id="UP000294850">
    <property type="component" value="Unassembled WGS sequence"/>
</dbReference>
<dbReference type="PROSITE" id="PS51257">
    <property type="entry name" value="PROKAR_LIPOPROTEIN"/>
    <property type="match status" value="1"/>
</dbReference>
<feature type="domain" description="OmpA-like" evidence="7">
    <location>
        <begin position="350"/>
        <end position="465"/>
    </location>
</feature>
<dbReference type="SUPFAM" id="SSF103088">
    <property type="entry name" value="OmpA-like"/>
    <property type="match status" value="1"/>
</dbReference>
<dbReference type="EMBL" id="SMFL01000007">
    <property type="protein sequence ID" value="TDE13328.1"/>
    <property type="molecule type" value="Genomic_DNA"/>
</dbReference>
<dbReference type="PROSITE" id="PS51123">
    <property type="entry name" value="OMPA_2"/>
    <property type="match status" value="1"/>
</dbReference>